<dbReference type="EMBL" id="QOVW01000021">
    <property type="protein sequence ID" value="RDB36860.1"/>
    <property type="molecule type" value="Genomic_DNA"/>
</dbReference>
<dbReference type="SUPFAM" id="SSF52540">
    <property type="entry name" value="P-loop containing nucleoside triphosphate hydrolases"/>
    <property type="match status" value="1"/>
</dbReference>
<reference evidence="1" key="1">
    <citation type="submission" date="2018-04" db="EMBL/GenBank/DDBJ databases">
        <title>Draft genome sequence of the Candidatus Spirobacillus cienkowskii, a pathogen of freshwater Daphnia species, reconstructed from hemolymph metagenomic reads.</title>
        <authorList>
            <person name="Bresciani L."/>
            <person name="Lemos L.N."/>
            <person name="Wale N."/>
            <person name="Lin J.Y."/>
            <person name="Fernandes G.R."/>
            <person name="Duffy M.A."/>
            <person name="Rodrigues J.M."/>
        </authorList>
    </citation>
    <scope>NUCLEOTIDE SEQUENCE [LARGE SCALE GENOMIC DNA]</scope>
    <source>
        <strain evidence="1">Binning01</strain>
    </source>
</reference>
<comment type="caution">
    <text evidence="1">The sequence shown here is derived from an EMBL/GenBank/DDBJ whole genome shotgun (WGS) entry which is preliminary data.</text>
</comment>
<sequence length="924" mass="107284">MEKIKLYSSLERNKPKTFFLFKRKSFINGIFGFLVGIFLGNILSNIAAFFAIFFPVSLSILFFMLTEYAYNGKYTNQRFEMFFSKIKKFFNNSKLRLEKESQAKYTDINSICKNDEHVLYDCFGNEITGFKIIASEDIDFYNKFKSAVEIILKALPSLDKIQFVRVNKDIHDKNIFFGREVLQEKKVKKQEYYIFISNYFGSNQKFKEFCVKRLETVGKRLNRLEMSNYCQYIFSPKSPILNKELPIYPVTIFFNDKEVRAYNSDYVHGTASLAQIPSIVLSDFHHFYRSIDNLNSIVCASFTGKNNAISQAKEILGEIQKENLDDTKRSNIKKIEAYEQQKIDKDDGIDINLSMTVNIVAFGKKDDVDQALSELELKAEEYPLSSQRPIFCRENAYLKESLFSVLPGNRLFNPFRSNTIYSTTEAFCYIPKPVFNYNFLDDRAFYFRTLENTIWPFLYYKPMSTVVIGLPGSGKSLIVGRLFTHHIEMSKKGYRASGFILDLGDSFSFLEDGLADFTLKLNYDNLNCQYLPLEIYPLNLFKPFADRVKYAKKFICEIMGFDPDDHTSQTSSDGELIANVLVKFYEKNLNRLSEFKELLENSLPDFFEKVANKKVKKANWDEYKARLNNFCKGGLNGGVFDPDNPKFSEHHLKNIKFFYACKNTQTKNDRALIAAYVSLVLEFGNLLEEKHKSTGGNNEASNFFYCIDELQWWREYIPHSWLRERASQNRKFGSSLWLLTQDACDLIIPKLALEKGLIASEYSLLESMQRCFFFTLPQNLQVLSILAHEPLTENATAKKHGRIEQMLEIEKSIKDSIKSTDKKTDRIIGYCDQHLTMQALYADYEKYFLWASTTHDGGRSIRKKALKYSGLPFFDVCKKLARWNDAIPENQCHEAFENDILKTAFRVDAINLTNQLESQCEKKT</sequence>
<dbReference type="Gene3D" id="1.10.8.730">
    <property type="match status" value="1"/>
</dbReference>
<name>A0A369KU17_9BACT</name>
<keyword evidence="2" id="KW-1185">Reference proteome</keyword>
<accession>A0A369KU17</accession>
<protein>
    <submittedName>
        <fullName evidence="1">Uncharacterized protein</fullName>
    </submittedName>
</protein>
<evidence type="ECO:0000313" key="2">
    <source>
        <dbReference type="Proteomes" id="UP000253934"/>
    </source>
</evidence>
<dbReference type="Proteomes" id="UP000253934">
    <property type="component" value="Unassembled WGS sequence"/>
</dbReference>
<dbReference type="AlphaFoldDB" id="A0A369KU17"/>
<evidence type="ECO:0000313" key="1">
    <source>
        <dbReference type="EMBL" id="RDB36860.1"/>
    </source>
</evidence>
<dbReference type="InterPro" id="IPR027417">
    <property type="entry name" value="P-loop_NTPase"/>
</dbReference>
<organism evidence="1 2">
    <name type="scientific">Spirobacillus cienkowskii</name>
    <dbReference type="NCBI Taxonomy" id="495820"/>
    <lineage>
        <taxon>Bacteria</taxon>
        <taxon>Pseudomonadati</taxon>
        <taxon>Bdellovibrionota</taxon>
        <taxon>Oligoflexia</taxon>
        <taxon>Silvanigrellales</taxon>
        <taxon>Spirobacillus</taxon>
    </lineage>
</organism>
<gene>
    <name evidence="1" type="ORF">DCC88_02970</name>
</gene>
<dbReference type="Gene3D" id="3.40.50.300">
    <property type="entry name" value="P-loop containing nucleotide triphosphate hydrolases"/>
    <property type="match status" value="1"/>
</dbReference>
<proteinExistence type="predicted"/>